<evidence type="ECO:0008006" key="4">
    <source>
        <dbReference type="Google" id="ProtNLM"/>
    </source>
</evidence>
<feature type="region of interest" description="Disordered" evidence="1">
    <location>
        <begin position="193"/>
        <end position="214"/>
    </location>
</feature>
<evidence type="ECO:0000313" key="2">
    <source>
        <dbReference type="EMBL" id="KAJ3661180.1"/>
    </source>
</evidence>
<dbReference type="InterPro" id="IPR050951">
    <property type="entry name" value="Retrovirus_Pol_polyprotein"/>
</dbReference>
<organism evidence="2 3">
    <name type="scientific">Zophobas morio</name>
    <dbReference type="NCBI Taxonomy" id="2755281"/>
    <lineage>
        <taxon>Eukaryota</taxon>
        <taxon>Metazoa</taxon>
        <taxon>Ecdysozoa</taxon>
        <taxon>Arthropoda</taxon>
        <taxon>Hexapoda</taxon>
        <taxon>Insecta</taxon>
        <taxon>Pterygota</taxon>
        <taxon>Neoptera</taxon>
        <taxon>Endopterygota</taxon>
        <taxon>Coleoptera</taxon>
        <taxon>Polyphaga</taxon>
        <taxon>Cucujiformia</taxon>
        <taxon>Tenebrionidae</taxon>
        <taxon>Zophobas</taxon>
    </lineage>
</organism>
<proteinExistence type="predicted"/>
<dbReference type="Proteomes" id="UP001168821">
    <property type="component" value="Unassembled WGS sequence"/>
</dbReference>
<dbReference type="SUPFAM" id="SSF50630">
    <property type="entry name" value="Acid proteases"/>
    <property type="match status" value="1"/>
</dbReference>
<sequence>MASYIGIIPTFTPDSDFTIFEERFEQFCLVNKIVDEKCKVALLLSQMETDVYKILRDLSFPIPPKDKSLEELKKELQKHFSPKVNVFRERIQFFRAHQTAEESSNEWYARLKNLAVNCKFEHLQETLVDRFVSGMREGPVMDRLVEEPVSQSLEKLIEIANSKELALAYTTGKGSEDRIQAVYSGHHKLGNFRGRNQHKPRKPDANEEYKESYDMGRVKNQSRTTVKCKCCGKTHAGTCKFQNYTCNACGKKGHLQSVCRARQINAMETLQSEQGSGSEVSIYDEGHYLNSIYNINNTLKPIELSVLIDGKKYCMQLDSGSGISAISNKFYVNNLNTYQIHPTVMSFKGYTGESIVPLGFINVTVEYGDMASRDFINNFNIIFTPAGINAIDSVVDVKTTLRGEFPDVCTSALGCFKHGMNNTRQDTHPLPATEPMCPPAAHECIRPSRIRKTPKILDDFIVSM</sequence>
<keyword evidence="3" id="KW-1185">Reference proteome</keyword>
<accession>A0AA38ISA0</accession>
<name>A0AA38ISA0_9CUCU</name>
<dbReference type="InterPro" id="IPR021109">
    <property type="entry name" value="Peptidase_aspartic_dom_sf"/>
</dbReference>
<evidence type="ECO:0000313" key="3">
    <source>
        <dbReference type="Proteomes" id="UP001168821"/>
    </source>
</evidence>
<gene>
    <name evidence="2" type="ORF">Zmor_005589</name>
</gene>
<feature type="compositionally biased region" description="Basic and acidic residues" evidence="1">
    <location>
        <begin position="202"/>
        <end position="214"/>
    </location>
</feature>
<dbReference type="PANTHER" id="PTHR37984">
    <property type="entry name" value="PROTEIN CBG26694"/>
    <property type="match status" value="1"/>
</dbReference>
<evidence type="ECO:0000256" key="1">
    <source>
        <dbReference type="SAM" id="MobiDB-lite"/>
    </source>
</evidence>
<comment type="caution">
    <text evidence="2">The sequence shown here is derived from an EMBL/GenBank/DDBJ whole genome shotgun (WGS) entry which is preliminary data.</text>
</comment>
<dbReference type="EMBL" id="JALNTZ010000002">
    <property type="protein sequence ID" value="KAJ3661180.1"/>
    <property type="molecule type" value="Genomic_DNA"/>
</dbReference>
<protein>
    <recommendedName>
        <fullName evidence="4">CCHC-type domain-containing protein</fullName>
    </recommendedName>
</protein>
<dbReference type="AlphaFoldDB" id="A0AA38ISA0"/>
<dbReference type="PANTHER" id="PTHR37984:SF13">
    <property type="entry name" value="RIBONUCLEASE H"/>
    <property type="match status" value="1"/>
</dbReference>
<reference evidence="2" key="1">
    <citation type="journal article" date="2023" name="G3 (Bethesda)">
        <title>Whole genome assemblies of Zophobas morio and Tenebrio molitor.</title>
        <authorList>
            <person name="Kaur S."/>
            <person name="Stinson S.A."/>
            <person name="diCenzo G.C."/>
        </authorList>
    </citation>
    <scope>NUCLEOTIDE SEQUENCE</scope>
    <source>
        <strain evidence="2">QUZm001</strain>
    </source>
</reference>